<proteinExistence type="predicted"/>
<protein>
    <submittedName>
        <fullName evidence="1">Uncharacterized protein</fullName>
    </submittedName>
</protein>
<evidence type="ECO:0000313" key="2">
    <source>
        <dbReference type="Proteomes" id="UP000322553"/>
    </source>
</evidence>
<name>A0A1S1NTX8_9GAMM</name>
<reference evidence="1 2" key="1">
    <citation type="submission" date="2019-08" db="EMBL/GenBank/DDBJ databases">
        <title>Complete genome sequence of Kushneria sp. YCWA18, a halophilic phosphate-solubilizing bacterium isolated from Daqiao saltern in China.</title>
        <authorList>
            <person name="Du G.-X."/>
            <person name="Qu L.-Y."/>
        </authorList>
    </citation>
    <scope>NUCLEOTIDE SEQUENCE [LARGE SCALE GENOMIC DNA]</scope>
    <source>
        <strain evidence="1 2">YCWA18</strain>
    </source>
</reference>
<accession>A0A1S1NTX8</accession>
<dbReference type="KEGG" id="kuy:FY550_06945"/>
<organism evidence="1 2">
    <name type="scientific">Kushneria phosphatilytica</name>
    <dbReference type="NCBI Taxonomy" id="657387"/>
    <lineage>
        <taxon>Bacteria</taxon>
        <taxon>Pseudomonadati</taxon>
        <taxon>Pseudomonadota</taxon>
        <taxon>Gammaproteobacteria</taxon>
        <taxon>Oceanospirillales</taxon>
        <taxon>Halomonadaceae</taxon>
        <taxon>Kushneria</taxon>
    </lineage>
</organism>
<dbReference type="OrthoDB" id="8909425at2"/>
<evidence type="ECO:0000313" key="1">
    <source>
        <dbReference type="EMBL" id="QEL10891.1"/>
    </source>
</evidence>
<dbReference type="AlphaFoldDB" id="A0A1S1NTX8"/>
<dbReference type="EMBL" id="CP043420">
    <property type="protein sequence ID" value="QEL10891.1"/>
    <property type="molecule type" value="Genomic_DNA"/>
</dbReference>
<keyword evidence="2" id="KW-1185">Reference proteome</keyword>
<sequence length="812" mass="86519">MTTPIGNLAANVNTINNIVQFANKVIQGGADENATYDGQDFPTRAKLAAAFLMGINVYDSIAEGLANTGESGFFSTISDLDAESVILYQNVNGAEVEKARYPSAVTAQSIMDAYPVITEARDVVTAARDQAVAAAEASGDIEFNDTHAEAQAAGYSDGVIVEITQDETRGGKTTRNRVENGELVFMRYPGTGVIVAPDGSEYTQEELLAQILEPNASKVTAKDSSDTRTLAAWASKTLIAGVTLPNVHSLQSYDGEVPVYISGYYEAGDGGDGQFYYDSSRPKSDHNGGTVISPTVSWDGTYSTLADYHLGSAESDVDGSGCWVKVKEFISTDDFGARDGFDIALILQSGIEQLHIVVPCTVSESVIENTISLTSDKSITITPTGAFPYRGTMIRANGANSVFELYGVDLQGQFINALVTTGENTKVTAFEGANITQPEGDGNYVSFVECAGANSHAVYVHAKNFRKNATEPNQGLRALSFSRSATGSRADYVHAYNGNGAFICDASNTINGTVVSENCNGNAIYVLNFPDRFYLQNLYVRNNVDEVAVFKSPGVTRVDHITVLNGKSIGFEGAGTVDIGDISIVSLNGTSTTYSGEVFRSRNTDGTSPTSNVTIGRLEAKMSVAGGAVGLWSVDNNQLKNLKIGDLNLYIDWRNNSSGNIGYWNPSTTAETLFINNMNVRVDDNSGAGLSSTDYLSIMMPNLSVYGYIGISSFERSAGGANIRLLNSSQTKLMIDGCPKIQTSFGGFVMGDQNAGNRRPTEFFGDTIPAEGEFLSGDRLWRNYPVASGSPGWVCVSSGSPGTWKAMANLTA</sequence>
<dbReference type="RefSeq" id="WP_070977182.1">
    <property type="nucleotide sequence ID" value="NZ_CP043420.1"/>
</dbReference>
<gene>
    <name evidence="1" type="ORF">FY550_06945</name>
</gene>
<dbReference type="Proteomes" id="UP000322553">
    <property type="component" value="Chromosome"/>
</dbReference>